<organism evidence="2 3">
    <name type="scientific">Actinidia rufa</name>
    <dbReference type="NCBI Taxonomy" id="165716"/>
    <lineage>
        <taxon>Eukaryota</taxon>
        <taxon>Viridiplantae</taxon>
        <taxon>Streptophyta</taxon>
        <taxon>Embryophyta</taxon>
        <taxon>Tracheophyta</taxon>
        <taxon>Spermatophyta</taxon>
        <taxon>Magnoliopsida</taxon>
        <taxon>eudicotyledons</taxon>
        <taxon>Gunneridae</taxon>
        <taxon>Pentapetalae</taxon>
        <taxon>asterids</taxon>
        <taxon>Ericales</taxon>
        <taxon>Actinidiaceae</taxon>
        <taxon>Actinidia</taxon>
    </lineage>
</organism>
<dbReference type="EMBL" id="BJWL01000010">
    <property type="protein sequence ID" value="GFY94756.1"/>
    <property type="molecule type" value="Genomic_DNA"/>
</dbReference>
<evidence type="ECO:0000313" key="2">
    <source>
        <dbReference type="EMBL" id="GFY94756.1"/>
    </source>
</evidence>
<proteinExistence type="predicted"/>
<evidence type="ECO:0000313" key="3">
    <source>
        <dbReference type="Proteomes" id="UP000585474"/>
    </source>
</evidence>
<keyword evidence="3" id="KW-1185">Reference proteome</keyword>
<protein>
    <submittedName>
        <fullName evidence="2">Uncharacterized protein</fullName>
    </submittedName>
</protein>
<reference evidence="2 3" key="1">
    <citation type="submission" date="2019-07" db="EMBL/GenBank/DDBJ databases">
        <title>De Novo Assembly of kiwifruit Actinidia rufa.</title>
        <authorList>
            <person name="Sugita-Konishi S."/>
            <person name="Sato K."/>
            <person name="Mori E."/>
            <person name="Abe Y."/>
            <person name="Kisaki G."/>
            <person name="Hamano K."/>
            <person name="Suezawa K."/>
            <person name="Otani M."/>
            <person name="Fukuda T."/>
            <person name="Manabe T."/>
            <person name="Gomi K."/>
            <person name="Tabuchi M."/>
            <person name="Akimitsu K."/>
            <person name="Kataoka I."/>
        </authorList>
    </citation>
    <scope>NUCLEOTIDE SEQUENCE [LARGE SCALE GENOMIC DNA]</scope>
    <source>
        <strain evidence="3">cv. Fuchu</strain>
    </source>
</reference>
<evidence type="ECO:0000256" key="1">
    <source>
        <dbReference type="SAM" id="MobiDB-lite"/>
    </source>
</evidence>
<name>A0A7J0F8N4_9ERIC</name>
<gene>
    <name evidence="2" type="ORF">Acr_10g0001410</name>
</gene>
<feature type="region of interest" description="Disordered" evidence="1">
    <location>
        <begin position="39"/>
        <end position="67"/>
    </location>
</feature>
<sequence>MAKDEDGFDVDVTERNEGFEIGIDGNLVNVFLLLHAFGSGGNAGQNRGTRQRERDSDGQDDDGGGISLVHRLRRQGRILLGRSGRRQRQREASGGER</sequence>
<comment type="caution">
    <text evidence="2">The sequence shown here is derived from an EMBL/GenBank/DDBJ whole genome shotgun (WGS) entry which is preliminary data.</text>
</comment>
<dbReference type="AlphaFoldDB" id="A0A7J0F8N4"/>
<dbReference type="Proteomes" id="UP000585474">
    <property type="component" value="Unassembled WGS sequence"/>
</dbReference>
<accession>A0A7J0F8N4</accession>